<keyword evidence="3" id="KW-1185">Reference proteome</keyword>
<dbReference type="RefSeq" id="WP_259199365.1">
    <property type="nucleotide sequence ID" value="NZ_JANUXY010000004.1"/>
</dbReference>
<feature type="transmembrane region" description="Helical" evidence="1">
    <location>
        <begin position="31"/>
        <end position="53"/>
    </location>
</feature>
<protein>
    <recommendedName>
        <fullName evidence="4">Group-specific protein</fullName>
    </recommendedName>
</protein>
<sequence>MDRLLYAIKFGIIFMLAFTTTRYIVPFPDTFLYQIIYGVLVGITSSFLTLFLVGKRPK</sequence>
<reference evidence="2 3" key="1">
    <citation type="journal article" date="2023" name="Int. J. Syst. Evol. Microbiol.">
        <title>Streptococcus sciuri sp. nov., Staphylococcus marylandisciuri sp. nov. and Staphylococcus americanisciuri sp. nov., isolated from faeces of eastern grey squirrel (Sciurus carolinensis).</title>
        <authorList>
            <person name="Volokhov D.V."/>
            <person name="Zagorodnyaya T.A."/>
            <person name="Furtak V.A."/>
            <person name="Nattanmai G."/>
            <person name="Randall L."/>
            <person name="Jose S."/>
            <person name="Gao Y."/>
            <person name="Eisenberg T."/>
            <person name="Delmonte P."/>
            <person name="Blom J."/>
            <person name="Mitchell K.K."/>
        </authorList>
    </citation>
    <scope>NUCLEOTIDE SEQUENCE [LARGE SCALE GENOMIC DNA]</scope>
    <source>
        <strain evidence="2 3">GRT3</strain>
    </source>
</reference>
<name>A0ABT2F152_9STAP</name>
<accession>A0ABT2F152</accession>
<dbReference type="EMBL" id="JANUXY010000004">
    <property type="protein sequence ID" value="MCS4486168.1"/>
    <property type="molecule type" value="Genomic_DNA"/>
</dbReference>
<feature type="transmembrane region" description="Helical" evidence="1">
    <location>
        <begin position="7"/>
        <end position="25"/>
    </location>
</feature>
<gene>
    <name evidence="2" type="ORF">NXS11_04595</name>
</gene>
<keyword evidence="1" id="KW-0812">Transmembrane</keyword>
<evidence type="ECO:0000256" key="1">
    <source>
        <dbReference type="SAM" id="Phobius"/>
    </source>
</evidence>
<evidence type="ECO:0000313" key="2">
    <source>
        <dbReference type="EMBL" id="MCS4486168.1"/>
    </source>
</evidence>
<keyword evidence="1" id="KW-1133">Transmembrane helix</keyword>
<dbReference type="Proteomes" id="UP001205609">
    <property type="component" value="Unassembled WGS sequence"/>
</dbReference>
<comment type="caution">
    <text evidence="2">The sequence shown here is derived from an EMBL/GenBank/DDBJ whole genome shotgun (WGS) entry which is preliminary data.</text>
</comment>
<evidence type="ECO:0000313" key="3">
    <source>
        <dbReference type="Proteomes" id="UP001205609"/>
    </source>
</evidence>
<proteinExistence type="predicted"/>
<organism evidence="2 3">
    <name type="scientific">Staphylococcus americanisciuri</name>
    <dbReference type="NCBI Taxonomy" id="2973940"/>
    <lineage>
        <taxon>Bacteria</taxon>
        <taxon>Bacillati</taxon>
        <taxon>Bacillota</taxon>
        <taxon>Bacilli</taxon>
        <taxon>Bacillales</taxon>
        <taxon>Staphylococcaceae</taxon>
        <taxon>Staphylococcus</taxon>
    </lineage>
</organism>
<evidence type="ECO:0008006" key="4">
    <source>
        <dbReference type="Google" id="ProtNLM"/>
    </source>
</evidence>
<keyword evidence="1" id="KW-0472">Membrane</keyword>